<sequence length="61" mass="6844">MSLIQTPLKVSLPQKIHKQSLRFSKQTSSVVNREKHINSSIHIHVPSLPMSNVLDSSPKLT</sequence>
<evidence type="ECO:0000313" key="1">
    <source>
        <dbReference type="EMBL" id="MBX14851.1"/>
    </source>
</evidence>
<reference evidence="1" key="1">
    <citation type="submission" date="2018-02" db="EMBL/GenBank/DDBJ databases">
        <title>Rhizophora mucronata_Transcriptome.</title>
        <authorList>
            <person name="Meera S.P."/>
            <person name="Sreeshan A."/>
            <person name="Augustine A."/>
        </authorList>
    </citation>
    <scope>NUCLEOTIDE SEQUENCE</scope>
    <source>
        <tissue evidence="1">Leaf</tissue>
    </source>
</reference>
<dbReference type="AlphaFoldDB" id="A0A2P2LA60"/>
<dbReference type="EMBL" id="GGEC01034367">
    <property type="protein sequence ID" value="MBX14851.1"/>
    <property type="molecule type" value="Transcribed_RNA"/>
</dbReference>
<organism evidence="1">
    <name type="scientific">Rhizophora mucronata</name>
    <name type="common">Asiatic mangrove</name>
    <dbReference type="NCBI Taxonomy" id="61149"/>
    <lineage>
        <taxon>Eukaryota</taxon>
        <taxon>Viridiplantae</taxon>
        <taxon>Streptophyta</taxon>
        <taxon>Embryophyta</taxon>
        <taxon>Tracheophyta</taxon>
        <taxon>Spermatophyta</taxon>
        <taxon>Magnoliopsida</taxon>
        <taxon>eudicotyledons</taxon>
        <taxon>Gunneridae</taxon>
        <taxon>Pentapetalae</taxon>
        <taxon>rosids</taxon>
        <taxon>fabids</taxon>
        <taxon>Malpighiales</taxon>
        <taxon>Rhizophoraceae</taxon>
        <taxon>Rhizophora</taxon>
    </lineage>
</organism>
<accession>A0A2P2LA60</accession>
<protein>
    <submittedName>
        <fullName evidence="1">Uncharacterized protein</fullName>
    </submittedName>
</protein>
<proteinExistence type="predicted"/>
<name>A0A2P2LA60_RHIMU</name>